<dbReference type="OrthoDB" id="10006326at2759"/>
<keyword evidence="1" id="KW-1133">Transmembrane helix</keyword>
<keyword evidence="1" id="KW-0472">Membrane</keyword>
<dbReference type="AlphaFoldDB" id="A0A2G9TG85"/>
<keyword evidence="3" id="KW-1185">Reference proteome</keyword>
<evidence type="ECO:0000313" key="3">
    <source>
        <dbReference type="Proteomes" id="UP000230423"/>
    </source>
</evidence>
<dbReference type="EMBL" id="KZ377984">
    <property type="protein sequence ID" value="PIO56350.1"/>
    <property type="molecule type" value="Genomic_DNA"/>
</dbReference>
<dbReference type="Proteomes" id="UP000230423">
    <property type="component" value="Unassembled WGS sequence"/>
</dbReference>
<evidence type="ECO:0000256" key="1">
    <source>
        <dbReference type="SAM" id="Phobius"/>
    </source>
</evidence>
<protein>
    <submittedName>
        <fullName evidence="2">Uncharacterized protein</fullName>
    </submittedName>
</protein>
<proteinExistence type="predicted"/>
<evidence type="ECO:0000313" key="2">
    <source>
        <dbReference type="EMBL" id="PIO56350.1"/>
    </source>
</evidence>
<feature type="non-terminal residue" evidence="2">
    <location>
        <position position="1"/>
    </location>
</feature>
<accession>A0A2G9TG85</accession>
<sequence length="87" mass="9699">FSTLFCYICFSLNDVVIEDCKNSSSPLWTSDDSAPGSAGFFYFVNVAALIYVLIIMFVYVVFWPMYQSEKRIALGVCSILVPVFASA</sequence>
<name>A0A2G9TG85_TELCI</name>
<feature type="transmembrane region" description="Helical" evidence="1">
    <location>
        <begin position="40"/>
        <end position="62"/>
    </location>
</feature>
<reference evidence="2 3" key="1">
    <citation type="submission" date="2015-09" db="EMBL/GenBank/DDBJ databases">
        <title>Draft genome of the parasitic nematode Teladorsagia circumcincta isolate WARC Sus (inbred).</title>
        <authorList>
            <person name="Mitreva M."/>
        </authorList>
    </citation>
    <scope>NUCLEOTIDE SEQUENCE [LARGE SCALE GENOMIC DNA]</scope>
    <source>
        <strain evidence="2 3">S</strain>
    </source>
</reference>
<organism evidence="2 3">
    <name type="scientific">Teladorsagia circumcincta</name>
    <name type="common">Brown stomach worm</name>
    <name type="synonym">Ostertagia circumcincta</name>
    <dbReference type="NCBI Taxonomy" id="45464"/>
    <lineage>
        <taxon>Eukaryota</taxon>
        <taxon>Metazoa</taxon>
        <taxon>Ecdysozoa</taxon>
        <taxon>Nematoda</taxon>
        <taxon>Chromadorea</taxon>
        <taxon>Rhabditida</taxon>
        <taxon>Rhabditina</taxon>
        <taxon>Rhabditomorpha</taxon>
        <taxon>Strongyloidea</taxon>
        <taxon>Trichostrongylidae</taxon>
        <taxon>Teladorsagia</taxon>
    </lineage>
</organism>
<gene>
    <name evidence="2" type="ORF">TELCIR_22251</name>
</gene>
<keyword evidence="1" id="KW-0812">Transmembrane</keyword>